<name>A0A8G1A278_9EURY</name>
<dbReference type="Gene3D" id="1.10.3720.10">
    <property type="entry name" value="MetI-like"/>
    <property type="match status" value="1"/>
</dbReference>
<keyword evidence="6 7" id="KW-0472">Membrane</keyword>
<protein>
    <submittedName>
        <fullName evidence="9">ABC transporter permease</fullName>
    </submittedName>
</protein>
<dbReference type="Pfam" id="PF00528">
    <property type="entry name" value="BPD_transp_1"/>
    <property type="match status" value="1"/>
</dbReference>
<feature type="transmembrane region" description="Helical" evidence="7">
    <location>
        <begin position="101"/>
        <end position="125"/>
    </location>
</feature>
<reference evidence="9" key="1">
    <citation type="journal article" date="2005" name="Int. J. Syst. Evol. Microbiol.">
        <title>Methanofollis formosanus sp. nov., isolated from a fish pond.</title>
        <authorList>
            <person name="Wu S.Y."/>
            <person name="Chen S.C."/>
            <person name="Lai M.C."/>
        </authorList>
    </citation>
    <scope>NUCLEOTIDE SEQUENCE</scope>
    <source>
        <strain evidence="9">ML15</strain>
    </source>
</reference>
<dbReference type="GO" id="GO:0005886">
    <property type="term" value="C:plasma membrane"/>
    <property type="evidence" value="ECO:0007669"/>
    <property type="project" value="UniProtKB-SubCell"/>
</dbReference>
<evidence type="ECO:0000256" key="6">
    <source>
        <dbReference type="ARBA" id="ARBA00023136"/>
    </source>
</evidence>
<dbReference type="SUPFAM" id="SSF161098">
    <property type="entry name" value="MetI-like"/>
    <property type="match status" value="1"/>
</dbReference>
<dbReference type="RefSeq" id="WP_220680663.1">
    <property type="nucleotide sequence ID" value="NZ_CP037968.1"/>
</dbReference>
<dbReference type="KEGG" id="mfk:E2N92_07905"/>
<keyword evidence="5 7" id="KW-1133">Transmembrane helix</keyword>
<evidence type="ECO:0000313" key="9">
    <source>
        <dbReference type="EMBL" id="QYZ79358.1"/>
    </source>
</evidence>
<dbReference type="PANTHER" id="PTHR43376:SF1">
    <property type="entry name" value="OLIGOPEPTIDE TRANSPORT SYSTEM PERMEASE PROTEIN"/>
    <property type="match status" value="1"/>
</dbReference>
<dbReference type="InterPro" id="IPR045621">
    <property type="entry name" value="BPD_transp_1_N"/>
</dbReference>
<accession>A0A8G1A278</accession>
<dbReference type="EMBL" id="CP037968">
    <property type="protein sequence ID" value="QYZ79358.1"/>
    <property type="molecule type" value="Genomic_DNA"/>
</dbReference>
<keyword evidence="10" id="KW-1185">Reference proteome</keyword>
<dbReference type="PANTHER" id="PTHR43376">
    <property type="entry name" value="OLIGOPEPTIDE TRANSPORT SYSTEM PERMEASE PROTEIN"/>
    <property type="match status" value="1"/>
</dbReference>
<evidence type="ECO:0000256" key="2">
    <source>
        <dbReference type="ARBA" id="ARBA00022448"/>
    </source>
</evidence>
<comment type="subcellular location">
    <subcellularLocation>
        <location evidence="1 7">Cell membrane</location>
        <topology evidence="1 7">Multi-pass membrane protein</topology>
    </subcellularLocation>
</comment>
<feature type="domain" description="ABC transmembrane type-1" evidence="8">
    <location>
        <begin position="101"/>
        <end position="315"/>
    </location>
</feature>
<dbReference type="Pfam" id="PF19300">
    <property type="entry name" value="BPD_transp_1_N"/>
    <property type="match status" value="1"/>
</dbReference>
<gene>
    <name evidence="9" type="ORF">E2N92_07905</name>
</gene>
<organism evidence="9 10">
    <name type="scientific">Methanofollis formosanus</name>
    <dbReference type="NCBI Taxonomy" id="299308"/>
    <lineage>
        <taxon>Archaea</taxon>
        <taxon>Methanobacteriati</taxon>
        <taxon>Methanobacteriota</taxon>
        <taxon>Stenosarchaea group</taxon>
        <taxon>Methanomicrobia</taxon>
        <taxon>Methanomicrobiales</taxon>
        <taxon>Methanomicrobiaceae</taxon>
        <taxon>Methanofollis</taxon>
    </lineage>
</organism>
<evidence type="ECO:0000256" key="7">
    <source>
        <dbReference type="RuleBase" id="RU363032"/>
    </source>
</evidence>
<dbReference type="Proteomes" id="UP000826709">
    <property type="component" value="Chromosome"/>
</dbReference>
<evidence type="ECO:0000256" key="1">
    <source>
        <dbReference type="ARBA" id="ARBA00004651"/>
    </source>
</evidence>
<dbReference type="OrthoDB" id="44105at2157"/>
<feature type="transmembrane region" description="Helical" evidence="7">
    <location>
        <begin position="188"/>
        <end position="210"/>
    </location>
</feature>
<dbReference type="GO" id="GO:0055085">
    <property type="term" value="P:transmembrane transport"/>
    <property type="evidence" value="ECO:0007669"/>
    <property type="project" value="InterPro"/>
</dbReference>
<keyword evidence="2 7" id="KW-0813">Transport</keyword>
<comment type="similarity">
    <text evidence="7">Belongs to the binding-protein-dependent transport system permease family.</text>
</comment>
<reference evidence="9" key="2">
    <citation type="submission" date="2019-03" db="EMBL/GenBank/DDBJ databases">
        <authorList>
            <person name="Chen S.-C."/>
            <person name="Wu S.-Y."/>
            <person name="Lai M.-C."/>
        </authorList>
    </citation>
    <scope>NUCLEOTIDE SEQUENCE</scope>
    <source>
        <strain evidence="9">ML15</strain>
    </source>
</reference>
<feature type="transmembrane region" description="Helical" evidence="7">
    <location>
        <begin position="292"/>
        <end position="315"/>
    </location>
</feature>
<feature type="transmembrane region" description="Helical" evidence="7">
    <location>
        <begin position="248"/>
        <end position="272"/>
    </location>
</feature>
<feature type="transmembrane region" description="Helical" evidence="7">
    <location>
        <begin position="12"/>
        <end position="34"/>
    </location>
</feature>
<keyword evidence="4 7" id="KW-0812">Transmembrane</keyword>
<evidence type="ECO:0000256" key="5">
    <source>
        <dbReference type="ARBA" id="ARBA00022989"/>
    </source>
</evidence>
<sequence length="328" mass="36505">MNTFKNYYFFKRILYCAVVFLISASITFAVLHLMPGDYIQSLMPYIAEINPEFSELFKEKFGLDRSLFEQYALYITNIFQGNWGYSFQYGAPVFDIIAEKLFWTMVILLPATVLSAVAGIVIGSYSGWKNGSKTDVCLLNAMVFIGAVPSYWWAIMAILVFSYSLGLFPLGGFVSLDALTSGIDPLDVLHHAVLPILVLTVSSIPGTYYFMRNSMLMTLGEGYILTARAKGVEEKNILRHHALKNAMLPMITVVSLQCAHMITGSIFIETIFSWPGLGLLTFDALSARDLPLLEGIFLMDTLVVIVANFAADLLYSMADPRIQVGSHE</sequence>
<evidence type="ECO:0000259" key="8">
    <source>
        <dbReference type="PROSITE" id="PS50928"/>
    </source>
</evidence>
<feature type="transmembrane region" description="Helical" evidence="7">
    <location>
        <begin position="137"/>
        <end position="168"/>
    </location>
</feature>
<dbReference type="InterPro" id="IPR000515">
    <property type="entry name" value="MetI-like"/>
</dbReference>
<dbReference type="PROSITE" id="PS50928">
    <property type="entry name" value="ABC_TM1"/>
    <property type="match status" value="1"/>
</dbReference>
<evidence type="ECO:0000313" key="10">
    <source>
        <dbReference type="Proteomes" id="UP000826709"/>
    </source>
</evidence>
<dbReference type="AlphaFoldDB" id="A0A8G1A278"/>
<evidence type="ECO:0000256" key="3">
    <source>
        <dbReference type="ARBA" id="ARBA00022475"/>
    </source>
</evidence>
<evidence type="ECO:0000256" key="4">
    <source>
        <dbReference type="ARBA" id="ARBA00022692"/>
    </source>
</evidence>
<dbReference type="InterPro" id="IPR035906">
    <property type="entry name" value="MetI-like_sf"/>
</dbReference>
<proteinExistence type="inferred from homology"/>
<dbReference type="CDD" id="cd06261">
    <property type="entry name" value="TM_PBP2"/>
    <property type="match status" value="1"/>
</dbReference>
<keyword evidence="3" id="KW-1003">Cell membrane</keyword>